<keyword evidence="2" id="KW-1133">Transmembrane helix</keyword>
<gene>
    <name evidence="3" type="ORF">METZ01_LOCUS395787</name>
</gene>
<name>A0A382V8V1_9ZZZZ</name>
<keyword evidence="2" id="KW-0812">Transmembrane</keyword>
<feature type="coiled-coil region" evidence="1">
    <location>
        <begin position="6"/>
        <end position="33"/>
    </location>
</feature>
<keyword evidence="1" id="KW-0175">Coiled coil</keyword>
<evidence type="ECO:0000256" key="1">
    <source>
        <dbReference type="SAM" id="Coils"/>
    </source>
</evidence>
<evidence type="ECO:0000313" key="3">
    <source>
        <dbReference type="EMBL" id="SVD42933.1"/>
    </source>
</evidence>
<evidence type="ECO:0000256" key="2">
    <source>
        <dbReference type="SAM" id="Phobius"/>
    </source>
</evidence>
<keyword evidence="2" id="KW-0472">Membrane</keyword>
<sequence length="113" mass="13448">MANTELLDIEKRLERMHLALKRQEKELESWRHRSTRIPNWIRNSGVALFMAIFAQTMAAVWWASSITNTQMNIISDVKTNTEYRITSTDRYNEIMIELTKLQVMMETHFNLKD</sequence>
<protein>
    <submittedName>
        <fullName evidence="3">Uncharacterized protein</fullName>
    </submittedName>
</protein>
<dbReference type="AlphaFoldDB" id="A0A382V8V1"/>
<proteinExistence type="predicted"/>
<organism evidence="3">
    <name type="scientific">marine metagenome</name>
    <dbReference type="NCBI Taxonomy" id="408172"/>
    <lineage>
        <taxon>unclassified sequences</taxon>
        <taxon>metagenomes</taxon>
        <taxon>ecological metagenomes</taxon>
    </lineage>
</organism>
<accession>A0A382V8V1</accession>
<reference evidence="3" key="1">
    <citation type="submission" date="2018-05" db="EMBL/GenBank/DDBJ databases">
        <authorList>
            <person name="Lanie J.A."/>
            <person name="Ng W.-L."/>
            <person name="Kazmierczak K.M."/>
            <person name="Andrzejewski T.M."/>
            <person name="Davidsen T.M."/>
            <person name="Wayne K.J."/>
            <person name="Tettelin H."/>
            <person name="Glass J.I."/>
            <person name="Rusch D."/>
            <person name="Podicherti R."/>
            <person name="Tsui H.-C.T."/>
            <person name="Winkler M.E."/>
        </authorList>
    </citation>
    <scope>NUCLEOTIDE SEQUENCE</scope>
</reference>
<dbReference type="EMBL" id="UINC01150077">
    <property type="protein sequence ID" value="SVD42933.1"/>
    <property type="molecule type" value="Genomic_DNA"/>
</dbReference>
<feature type="transmembrane region" description="Helical" evidence="2">
    <location>
        <begin position="40"/>
        <end position="63"/>
    </location>
</feature>